<dbReference type="Gene3D" id="1.25.40.390">
    <property type="match status" value="1"/>
</dbReference>
<evidence type="ECO:0000313" key="9">
    <source>
        <dbReference type="Proteomes" id="UP001319180"/>
    </source>
</evidence>
<dbReference type="Pfam" id="PF07980">
    <property type="entry name" value="SusD_RagB"/>
    <property type="match status" value="1"/>
</dbReference>
<dbReference type="Pfam" id="PF14322">
    <property type="entry name" value="SusD-like_3"/>
    <property type="match status" value="1"/>
</dbReference>
<evidence type="ECO:0000256" key="5">
    <source>
        <dbReference type="ARBA" id="ARBA00023237"/>
    </source>
</evidence>
<dbReference type="AlphaFoldDB" id="A0AAP2DG45"/>
<comment type="similarity">
    <text evidence="2">Belongs to the SusD family.</text>
</comment>
<evidence type="ECO:0000259" key="6">
    <source>
        <dbReference type="Pfam" id="PF07980"/>
    </source>
</evidence>
<keyword evidence="5" id="KW-0998">Cell outer membrane</keyword>
<dbReference type="EMBL" id="JAHESC010000078">
    <property type="protein sequence ID" value="MBT1690662.1"/>
    <property type="molecule type" value="Genomic_DNA"/>
</dbReference>
<dbReference type="GO" id="GO:0009279">
    <property type="term" value="C:cell outer membrane"/>
    <property type="evidence" value="ECO:0007669"/>
    <property type="project" value="UniProtKB-SubCell"/>
</dbReference>
<protein>
    <submittedName>
        <fullName evidence="8">RagB/SusD family nutrient uptake outer membrane protein</fullName>
    </submittedName>
</protein>
<comment type="caution">
    <text evidence="8">The sequence shown here is derived from an EMBL/GenBank/DDBJ whole genome shotgun (WGS) entry which is preliminary data.</text>
</comment>
<keyword evidence="3" id="KW-0732">Signal</keyword>
<organism evidence="8 9">
    <name type="scientific">Dawidia soli</name>
    <dbReference type="NCBI Taxonomy" id="2782352"/>
    <lineage>
        <taxon>Bacteria</taxon>
        <taxon>Pseudomonadati</taxon>
        <taxon>Bacteroidota</taxon>
        <taxon>Cytophagia</taxon>
        <taxon>Cytophagales</taxon>
        <taxon>Chryseotaleaceae</taxon>
        <taxon>Dawidia</taxon>
    </lineage>
</organism>
<dbReference type="Proteomes" id="UP001319180">
    <property type="component" value="Unassembled WGS sequence"/>
</dbReference>
<feature type="domain" description="RagB/SusD" evidence="6">
    <location>
        <begin position="350"/>
        <end position="477"/>
    </location>
</feature>
<evidence type="ECO:0000313" key="8">
    <source>
        <dbReference type="EMBL" id="MBT1690662.1"/>
    </source>
</evidence>
<dbReference type="SUPFAM" id="SSF48452">
    <property type="entry name" value="TPR-like"/>
    <property type="match status" value="1"/>
</dbReference>
<dbReference type="InterPro" id="IPR012944">
    <property type="entry name" value="SusD_RagB_dom"/>
</dbReference>
<evidence type="ECO:0000256" key="3">
    <source>
        <dbReference type="ARBA" id="ARBA00022729"/>
    </source>
</evidence>
<keyword evidence="4" id="KW-0472">Membrane</keyword>
<accession>A0AAP2DG45</accession>
<comment type="subcellular location">
    <subcellularLocation>
        <location evidence="1">Cell outer membrane</location>
    </subcellularLocation>
</comment>
<gene>
    <name evidence="8" type="ORF">KK078_29120</name>
</gene>
<keyword evidence="9" id="KW-1185">Reference proteome</keyword>
<dbReference type="InterPro" id="IPR011990">
    <property type="entry name" value="TPR-like_helical_dom_sf"/>
</dbReference>
<sequence length="477" mass="53838">MNIYFKHTNTSSCKLMYITFIISVLMTLESCTDFLTLDPPPSKIGIDDVFESNVTATSAILGIYSYLLDGRTFASGDATSMSSLAGLSGDELTNYARYDKYSLELESNTIRPDNLHILSLWSSMYKVIYSSNLYKERLEASVKIDNDVKSQLLGEVLFIRAFCNFYLVNLFGDVPLVLTSDYSSNARASRTDSDRVYDQIMSDLIAARELLSDDYVARSAERIRPNRSAATALLARVYLFRNDWANAEAMATEVIDKTDFYELVDDLDAVFLKNSREAIWQLMPSTVDGTGATEEGEIFWPNNALNYNILRESSVDMFSPNDLRLTYWVTNLVLDPDTLYFPAKYKQWDSSAPLTEYSMVLRLAELYLIRAEARAKQDELVGENSASEDLNRIRKRAGLQDSDAVDANGILEAIARERRAELFTEWGHRWFDLKRTGHVVDALSGLKPGISTNDALYPIPESEFSKNSNLGLQNDGY</sequence>
<name>A0AAP2DG45_9BACT</name>
<evidence type="ECO:0000259" key="7">
    <source>
        <dbReference type="Pfam" id="PF14322"/>
    </source>
</evidence>
<proteinExistence type="inferred from homology"/>
<reference evidence="8 9" key="1">
    <citation type="submission" date="2021-05" db="EMBL/GenBank/DDBJ databases">
        <title>A Polyphasic approach of four new species of the genus Ohtaekwangia: Ohtaekwangia histidinii sp. nov., Ohtaekwangia cretensis sp. nov., Ohtaekwangia indiensis sp. nov., Ohtaekwangia reichenbachii sp. nov. from diverse environment.</title>
        <authorList>
            <person name="Octaviana S."/>
        </authorList>
    </citation>
    <scope>NUCLEOTIDE SEQUENCE [LARGE SCALE GENOMIC DNA]</scope>
    <source>
        <strain evidence="8 9">PWU37</strain>
    </source>
</reference>
<evidence type="ECO:0000256" key="4">
    <source>
        <dbReference type="ARBA" id="ARBA00023136"/>
    </source>
</evidence>
<dbReference type="RefSeq" id="WP_254094333.1">
    <property type="nucleotide sequence ID" value="NZ_JAHESC010000078.1"/>
</dbReference>
<dbReference type="CDD" id="cd08977">
    <property type="entry name" value="SusD"/>
    <property type="match status" value="1"/>
</dbReference>
<evidence type="ECO:0000256" key="1">
    <source>
        <dbReference type="ARBA" id="ARBA00004442"/>
    </source>
</evidence>
<feature type="domain" description="SusD-like N-terminal" evidence="7">
    <location>
        <begin position="94"/>
        <end position="239"/>
    </location>
</feature>
<dbReference type="InterPro" id="IPR033985">
    <property type="entry name" value="SusD-like_N"/>
</dbReference>
<evidence type="ECO:0000256" key="2">
    <source>
        <dbReference type="ARBA" id="ARBA00006275"/>
    </source>
</evidence>